<dbReference type="PANTHER" id="PTHR24168">
    <property type="entry name" value="KN MOTIF AND ANKYRIN REPEAT DOMAIN-CONTAINING"/>
    <property type="match status" value="1"/>
</dbReference>
<dbReference type="GO" id="GO:0005737">
    <property type="term" value="C:cytoplasm"/>
    <property type="evidence" value="ECO:0007669"/>
    <property type="project" value="TreeGrafter"/>
</dbReference>
<feature type="repeat" description="ANK" evidence="1">
    <location>
        <begin position="139"/>
        <end position="171"/>
    </location>
</feature>
<evidence type="ECO:0000313" key="2">
    <source>
        <dbReference type="Ensembl" id="ENSPMGP00000010895.1"/>
    </source>
</evidence>
<feature type="repeat" description="ANK" evidence="1">
    <location>
        <begin position="67"/>
        <end position="92"/>
    </location>
</feature>
<feature type="repeat" description="ANK" evidence="1">
    <location>
        <begin position="172"/>
        <end position="196"/>
    </location>
</feature>
<proteinExistence type="predicted"/>
<keyword evidence="1" id="KW-0040">ANK repeat</keyword>
<reference evidence="2" key="2">
    <citation type="submission" date="2025-09" db="UniProtKB">
        <authorList>
            <consortium name="Ensembl"/>
        </authorList>
    </citation>
    <scope>IDENTIFICATION</scope>
</reference>
<protein>
    <submittedName>
        <fullName evidence="2">Uncharacterized protein</fullName>
    </submittedName>
</protein>
<dbReference type="GO" id="GO:0030837">
    <property type="term" value="P:negative regulation of actin filament polymerization"/>
    <property type="evidence" value="ECO:0007669"/>
    <property type="project" value="InterPro"/>
</dbReference>
<evidence type="ECO:0000256" key="1">
    <source>
        <dbReference type="PROSITE-ProRule" id="PRU00023"/>
    </source>
</evidence>
<dbReference type="InterPro" id="IPR002110">
    <property type="entry name" value="Ankyrin_rpt"/>
</dbReference>
<dbReference type="Pfam" id="PF12796">
    <property type="entry name" value="Ank_2"/>
    <property type="match status" value="2"/>
</dbReference>
<dbReference type="Gene3D" id="1.25.40.20">
    <property type="entry name" value="Ankyrin repeat-containing domain"/>
    <property type="match status" value="1"/>
</dbReference>
<reference evidence="2" key="1">
    <citation type="submission" date="2025-08" db="UniProtKB">
        <authorList>
            <consortium name="Ensembl"/>
        </authorList>
    </citation>
    <scope>IDENTIFICATION</scope>
</reference>
<dbReference type="SMART" id="SM00248">
    <property type="entry name" value="ANK"/>
    <property type="match status" value="5"/>
</dbReference>
<dbReference type="AlphaFoldDB" id="A0A3B4A2A6"/>
<dbReference type="Ensembl" id="ENSPMGT00000011619.1">
    <property type="protein sequence ID" value="ENSPMGP00000010895.1"/>
    <property type="gene ID" value="ENSPMGG00000009032.1"/>
</dbReference>
<name>A0A3B4A2A6_9GOBI</name>
<evidence type="ECO:0000313" key="3">
    <source>
        <dbReference type="Proteomes" id="UP000261520"/>
    </source>
</evidence>
<dbReference type="PANTHER" id="PTHR24168:SF24">
    <property type="entry name" value="KN MOTIF AND ANKYRIN REPEAT DOMAIN-CONTAINING PROTEIN 4"/>
    <property type="match status" value="1"/>
</dbReference>
<dbReference type="Proteomes" id="UP000261520">
    <property type="component" value="Unplaced"/>
</dbReference>
<dbReference type="SUPFAM" id="SSF48403">
    <property type="entry name" value="Ankyrin repeat"/>
    <property type="match status" value="1"/>
</dbReference>
<dbReference type="GO" id="GO:0005856">
    <property type="term" value="C:cytoskeleton"/>
    <property type="evidence" value="ECO:0007669"/>
    <property type="project" value="TreeGrafter"/>
</dbReference>
<dbReference type="InterPro" id="IPR047184">
    <property type="entry name" value="KANK1-4"/>
</dbReference>
<dbReference type="InterPro" id="IPR036770">
    <property type="entry name" value="Ankyrin_rpt-contain_sf"/>
</dbReference>
<dbReference type="PROSITE" id="PS50297">
    <property type="entry name" value="ANK_REP_REGION"/>
    <property type="match status" value="3"/>
</dbReference>
<sequence length="235" mass="25318">QFLKDHMKNMDNPNDDMRKALVVLFQSWFGVAAEEASKASSVAAHVREVKKNALSLMAFLINLADDNGNTVLHYSVSHCNYSIVSVLLDTGVADVNLQNNAGYTSMMLASLTAPDGPSGMEVVRRLMELGNANIKSSQTGQTALHLAVRHGRVVMVRLLLSCGADANIQDKEGTTALMFASERGHTHIARLLLERSQCDLSLADKHGRTALSIATQGSHTDTAALLKAHAKARAL</sequence>
<keyword evidence="3" id="KW-1185">Reference proteome</keyword>
<accession>A0A3B4A2A6</accession>
<organism evidence="2 3">
    <name type="scientific">Periophthalmus magnuspinnatus</name>
    <dbReference type="NCBI Taxonomy" id="409849"/>
    <lineage>
        <taxon>Eukaryota</taxon>
        <taxon>Metazoa</taxon>
        <taxon>Chordata</taxon>
        <taxon>Craniata</taxon>
        <taxon>Vertebrata</taxon>
        <taxon>Euteleostomi</taxon>
        <taxon>Actinopterygii</taxon>
        <taxon>Neopterygii</taxon>
        <taxon>Teleostei</taxon>
        <taxon>Neoteleostei</taxon>
        <taxon>Acanthomorphata</taxon>
        <taxon>Gobiaria</taxon>
        <taxon>Gobiiformes</taxon>
        <taxon>Gobioidei</taxon>
        <taxon>Gobiidae</taxon>
        <taxon>Oxudercinae</taxon>
        <taxon>Periophthalmus</taxon>
    </lineage>
</organism>
<dbReference type="PROSITE" id="PS50088">
    <property type="entry name" value="ANK_REPEAT"/>
    <property type="match status" value="3"/>
</dbReference>